<evidence type="ECO:0000256" key="1">
    <source>
        <dbReference type="SAM" id="SignalP"/>
    </source>
</evidence>
<sequence length="198" mass="22065">MKLANYNSIFLIISMIPKVVQSDCQGNEVFGPGIIKERQKWSSNYCCDSGSETNCVFSDESTNTVSYATTVTFGLEFYDAVKMGLSGSISETKSFTRRFNFDVKPGRCKYVDLIVEKEKVEYTGRCCLIYQSFWCDKVVIDLIYTKNLATFEMMEIFQNNTKALKTGIKVNKGGVSAIKVNKGGVSAIKVYNGTVTAI</sequence>
<comment type="caution">
    <text evidence="2">The sequence shown here is derived from an EMBL/GenBank/DDBJ whole genome shotgun (WGS) entry which is preliminary data.</text>
</comment>
<keyword evidence="1" id="KW-0732">Signal</keyword>
<dbReference type="Proteomes" id="UP000245591">
    <property type="component" value="Unassembled WGS sequence"/>
</dbReference>
<proteinExistence type="predicted"/>
<name>A0A2U1IVD7_SMIAN</name>
<reference evidence="2 3" key="1">
    <citation type="journal article" date="2018" name="MBio">
        <title>Comparative Genomics Reveals the Core Gene Toolbox for the Fungus-Insect Symbiosis.</title>
        <authorList>
            <person name="Wang Y."/>
            <person name="Stata M."/>
            <person name="Wang W."/>
            <person name="Stajich J.E."/>
            <person name="White M.M."/>
            <person name="Moncalvo J.M."/>
        </authorList>
    </citation>
    <scope>NUCLEOTIDE SEQUENCE [LARGE SCALE GENOMIC DNA]</scope>
    <source>
        <strain evidence="2 3">AUS-126-30</strain>
    </source>
</reference>
<dbReference type="EMBL" id="MBFU01001135">
    <property type="protein sequence ID" value="PVZ96760.1"/>
    <property type="molecule type" value="Genomic_DNA"/>
</dbReference>
<feature type="signal peptide" evidence="1">
    <location>
        <begin position="1"/>
        <end position="22"/>
    </location>
</feature>
<protein>
    <submittedName>
        <fullName evidence="2">Uncharacterized protein</fullName>
    </submittedName>
</protein>
<gene>
    <name evidence="2" type="ORF">BB558_007313</name>
</gene>
<feature type="chain" id="PRO_5015452835" evidence="1">
    <location>
        <begin position="23"/>
        <end position="198"/>
    </location>
</feature>
<evidence type="ECO:0000313" key="3">
    <source>
        <dbReference type="Proteomes" id="UP000245591"/>
    </source>
</evidence>
<keyword evidence="3" id="KW-1185">Reference proteome</keyword>
<organism evidence="2 3">
    <name type="scientific">Smittium angustum</name>
    <dbReference type="NCBI Taxonomy" id="133377"/>
    <lineage>
        <taxon>Eukaryota</taxon>
        <taxon>Fungi</taxon>
        <taxon>Fungi incertae sedis</taxon>
        <taxon>Zoopagomycota</taxon>
        <taxon>Kickxellomycotina</taxon>
        <taxon>Harpellomycetes</taxon>
        <taxon>Harpellales</taxon>
        <taxon>Legeriomycetaceae</taxon>
        <taxon>Smittium</taxon>
    </lineage>
</organism>
<accession>A0A2U1IVD7</accession>
<evidence type="ECO:0000313" key="2">
    <source>
        <dbReference type="EMBL" id="PVZ96760.1"/>
    </source>
</evidence>
<dbReference type="AlphaFoldDB" id="A0A2U1IVD7"/>